<feature type="compositionally biased region" description="Polar residues" evidence="1">
    <location>
        <begin position="72"/>
        <end position="85"/>
    </location>
</feature>
<dbReference type="Pfam" id="PF10906">
    <property type="entry name" value="Mrx7"/>
    <property type="match status" value="1"/>
</dbReference>
<name>A0A9P4US46_9PEZI</name>
<dbReference type="Proteomes" id="UP000799441">
    <property type="component" value="Unassembled WGS sequence"/>
</dbReference>
<protein>
    <submittedName>
        <fullName evidence="2">Uncharacterized protein</fullName>
    </submittedName>
</protein>
<gene>
    <name evidence="2" type="ORF">K431DRAFT_292452</name>
</gene>
<evidence type="ECO:0000256" key="1">
    <source>
        <dbReference type="SAM" id="MobiDB-lite"/>
    </source>
</evidence>
<evidence type="ECO:0000313" key="3">
    <source>
        <dbReference type="Proteomes" id="UP000799441"/>
    </source>
</evidence>
<dbReference type="AlphaFoldDB" id="A0A9P4US46"/>
<sequence>MAPWLQFLEAWMVQQLLRTPGFHRLAERAARNVHRIRNGLPKDSGEGGTRLDSQQNPEFLKHFMDELKTQLGQAESQQGSKTALKTTAQTNTRQAQQPPKEPEGAHEVWEHTKTSVRGSDGGRQQQQGFMGEYIDALREQINSGKSRR</sequence>
<reference evidence="2" key="1">
    <citation type="journal article" date="2020" name="Stud. Mycol.">
        <title>101 Dothideomycetes genomes: a test case for predicting lifestyles and emergence of pathogens.</title>
        <authorList>
            <person name="Haridas S."/>
            <person name="Albert R."/>
            <person name="Binder M."/>
            <person name="Bloem J."/>
            <person name="Labutti K."/>
            <person name="Salamov A."/>
            <person name="Andreopoulos B."/>
            <person name="Baker S."/>
            <person name="Barry K."/>
            <person name="Bills G."/>
            <person name="Bluhm B."/>
            <person name="Cannon C."/>
            <person name="Castanera R."/>
            <person name="Culley D."/>
            <person name="Daum C."/>
            <person name="Ezra D."/>
            <person name="Gonzalez J."/>
            <person name="Henrissat B."/>
            <person name="Kuo A."/>
            <person name="Liang C."/>
            <person name="Lipzen A."/>
            <person name="Lutzoni F."/>
            <person name="Magnuson J."/>
            <person name="Mondo S."/>
            <person name="Nolan M."/>
            <person name="Ohm R."/>
            <person name="Pangilinan J."/>
            <person name="Park H.-J."/>
            <person name="Ramirez L."/>
            <person name="Alfaro M."/>
            <person name="Sun H."/>
            <person name="Tritt A."/>
            <person name="Yoshinaga Y."/>
            <person name="Zwiers L.-H."/>
            <person name="Turgeon B."/>
            <person name="Goodwin S."/>
            <person name="Spatafora J."/>
            <person name="Crous P."/>
            <person name="Grigoriev I."/>
        </authorList>
    </citation>
    <scope>NUCLEOTIDE SEQUENCE</scope>
    <source>
        <strain evidence="2">CBS 116435</strain>
    </source>
</reference>
<evidence type="ECO:0000313" key="2">
    <source>
        <dbReference type="EMBL" id="KAF2723403.1"/>
    </source>
</evidence>
<dbReference type="EMBL" id="MU003776">
    <property type="protein sequence ID" value="KAF2723403.1"/>
    <property type="molecule type" value="Genomic_DNA"/>
</dbReference>
<organism evidence="2 3">
    <name type="scientific">Polychaeton citri CBS 116435</name>
    <dbReference type="NCBI Taxonomy" id="1314669"/>
    <lineage>
        <taxon>Eukaryota</taxon>
        <taxon>Fungi</taxon>
        <taxon>Dikarya</taxon>
        <taxon>Ascomycota</taxon>
        <taxon>Pezizomycotina</taxon>
        <taxon>Dothideomycetes</taxon>
        <taxon>Dothideomycetidae</taxon>
        <taxon>Capnodiales</taxon>
        <taxon>Capnodiaceae</taxon>
        <taxon>Polychaeton</taxon>
    </lineage>
</organism>
<dbReference type="OrthoDB" id="4138121at2759"/>
<comment type="caution">
    <text evidence="2">The sequence shown here is derived from an EMBL/GenBank/DDBJ whole genome shotgun (WGS) entry which is preliminary data.</text>
</comment>
<accession>A0A9P4US46</accession>
<keyword evidence="3" id="KW-1185">Reference proteome</keyword>
<proteinExistence type="predicted"/>
<feature type="region of interest" description="Disordered" evidence="1">
    <location>
        <begin position="37"/>
        <end position="58"/>
    </location>
</feature>
<feature type="region of interest" description="Disordered" evidence="1">
    <location>
        <begin position="72"/>
        <end position="130"/>
    </location>
</feature>
<feature type="compositionally biased region" description="Low complexity" evidence="1">
    <location>
        <begin position="86"/>
        <end position="97"/>
    </location>
</feature>
<feature type="compositionally biased region" description="Basic and acidic residues" evidence="1">
    <location>
        <begin position="100"/>
        <end position="113"/>
    </location>
</feature>
<dbReference type="InterPro" id="IPR020301">
    <property type="entry name" value="Mrx7"/>
</dbReference>